<evidence type="ECO:0000256" key="5">
    <source>
        <dbReference type="ARBA" id="ARBA00023235"/>
    </source>
</evidence>
<dbReference type="PANTHER" id="PTHR42946">
    <property type="entry name" value="PHOSPHOHEXOSE MUTASE"/>
    <property type="match status" value="1"/>
</dbReference>
<comment type="function">
    <text evidence="6 8">Catalyzes the conversion of glucosamine-6-phosphate to glucosamine-1-phosphate.</text>
</comment>
<keyword evidence="2 6" id="KW-0597">Phosphoprotein</keyword>
<dbReference type="GO" id="GO:0005975">
    <property type="term" value="P:carbohydrate metabolic process"/>
    <property type="evidence" value="ECO:0007669"/>
    <property type="project" value="InterPro"/>
</dbReference>
<keyword evidence="4 6" id="KW-0460">Magnesium</keyword>
<evidence type="ECO:0000259" key="11">
    <source>
        <dbReference type="Pfam" id="PF02879"/>
    </source>
</evidence>
<dbReference type="InterPro" id="IPR050060">
    <property type="entry name" value="Phosphoglucosamine_mutase"/>
</dbReference>
<dbReference type="InterPro" id="IPR036900">
    <property type="entry name" value="A-D-PHexomutase_C_sf"/>
</dbReference>
<evidence type="ECO:0000259" key="12">
    <source>
        <dbReference type="Pfam" id="PF02880"/>
    </source>
</evidence>
<feature type="binding site" evidence="6">
    <location>
        <position position="251"/>
    </location>
    <ligand>
        <name>Mg(2+)</name>
        <dbReference type="ChEBI" id="CHEBI:18420"/>
    </ligand>
</feature>
<dbReference type="EC" id="5.4.2.10" evidence="6 8"/>
<dbReference type="InterPro" id="IPR016066">
    <property type="entry name" value="A-D-PHexomutase_CS"/>
</dbReference>
<accession>A0AA41R3H0</accession>
<evidence type="ECO:0000256" key="2">
    <source>
        <dbReference type="ARBA" id="ARBA00022553"/>
    </source>
</evidence>
<comment type="caution">
    <text evidence="13">The sequence shown here is derived from an EMBL/GenBank/DDBJ whole genome shotgun (WGS) entry which is preliminary data.</text>
</comment>
<evidence type="ECO:0000256" key="7">
    <source>
        <dbReference type="RuleBase" id="RU004326"/>
    </source>
</evidence>
<comment type="similarity">
    <text evidence="1 6 7">Belongs to the phosphohexose mutase family.</text>
</comment>
<dbReference type="EMBL" id="JALJRB010000027">
    <property type="protein sequence ID" value="MCJ8502487.1"/>
    <property type="molecule type" value="Genomic_DNA"/>
</dbReference>
<dbReference type="InterPro" id="IPR005845">
    <property type="entry name" value="A-D-PHexomutase_a/b/a-II"/>
</dbReference>
<dbReference type="Pfam" id="PF02879">
    <property type="entry name" value="PGM_PMM_II"/>
    <property type="match status" value="1"/>
</dbReference>
<comment type="catalytic activity">
    <reaction evidence="6 8">
        <text>alpha-D-glucosamine 1-phosphate = D-glucosamine 6-phosphate</text>
        <dbReference type="Rhea" id="RHEA:23424"/>
        <dbReference type="ChEBI" id="CHEBI:58516"/>
        <dbReference type="ChEBI" id="CHEBI:58725"/>
        <dbReference type="EC" id="5.4.2.10"/>
    </reaction>
</comment>
<comment type="PTM">
    <text evidence="6">Activated by phosphorylation.</text>
</comment>
<feature type="domain" description="Alpha-D-phosphohexomutase alpha/beta/alpha" evidence="12">
    <location>
        <begin position="265"/>
        <end position="375"/>
    </location>
</feature>
<feature type="binding site" evidence="6">
    <location>
        <position position="249"/>
    </location>
    <ligand>
        <name>Mg(2+)</name>
        <dbReference type="ChEBI" id="CHEBI:18420"/>
    </ligand>
</feature>
<feature type="domain" description="Alpha-D-phosphohexomutase alpha/beta/alpha" evidence="10">
    <location>
        <begin position="3"/>
        <end position="137"/>
    </location>
</feature>
<evidence type="ECO:0000256" key="8">
    <source>
        <dbReference type="RuleBase" id="RU004327"/>
    </source>
</evidence>
<organism evidence="13 14">
    <name type="scientific">Desulfatitalea alkaliphila</name>
    <dbReference type="NCBI Taxonomy" id="2929485"/>
    <lineage>
        <taxon>Bacteria</taxon>
        <taxon>Pseudomonadati</taxon>
        <taxon>Thermodesulfobacteriota</taxon>
        <taxon>Desulfobacteria</taxon>
        <taxon>Desulfobacterales</taxon>
        <taxon>Desulfosarcinaceae</taxon>
        <taxon>Desulfatitalea</taxon>
    </lineage>
</organism>
<dbReference type="Pfam" id="PF00408">
    <property type="entry name" value="PGM_PMM_IV"/>
    <property type="match status" value="1"/>
</dbReference>
<dbReference type="Pfam" id="PF02878">
    <property type="entry name" value="PGM_PMM_I"/>
    <property type="match status" value="1"/>
</dbReference>
<proteinExistence type="inferred from homology"/>
<dbReference type="InterPro" id="IPR005843">
    <property type="entry name" value="A-D-PHexomutase_C"/>
</dbReference>
<dbReference type="InterPro" id="IPR005844">
    <property type="entry name" value="A-D-PHexomutase_a/b/a-I"/>
</dbReference>
<feature type="binding site" evidence="6">
    <location>
        <position position="247"/>
    </location>
    <ligand>
        <name>Mg(2+)</name>
        <dbReference type="ChEBI" id="CHEBI:18420"/>
    </ligand>
</feature>
<dbReference type="GO" id="GO:0009252">
    <property type="term" value="P:peptidoglycan biosynthetic process"/>
    <property type="evidence" value="ECO:0007669"/>
    <property type="project" value="UniProtKB-ARBA"/>
</dbReference>
<evidence type="ECO:0000256" key="4">
    <source>
        <dbReference type="ARBA" id="ARBA00022842"/>
    </source>
</evidence>
<dbReference type="HAMAP" id="MF_01554_B">
    <property type="entry name" value="GlmM_B"/>
    <property type="match status" value="1"/>
</dbReference>
<comment type="cofactor">
    <cofactor evidence="6">
        <name>Mg(2+)</name>
        <dbReference type="ChEBI" id="CHEBI:18420"/>
    </cofactor>
    <text evidence="6">Binds 1 Mg(2+) ion per subunit.</text>
</comment>
<evidence type="ECO:0000256" key="1">
    <source>
        <dbReference type="ARBA" id="ARBA00010231"/>
    </source>
</evidence>
<evidence type="ECO:0000313" key="14">
    <source>
        <dbReference type="Proteomes" id="UP001165427"/>
    </source>
</evidence>
<dbReference type="CDD" id="cd05802">
    <property type="entry name" value="GlmM"/>
    <property type="match status" value="1"/>
</dbReference>
<keyword evidence="3 6" id="KW-0479">Metal-binding</keyword>
<sequence length="453" mass="47098">MTKLFGTDGIRGVANRYPMDAPTALAVGRAIGVHFGGAKGNTGSSKGLVVIGQDTRLSGDMLAQAVAAGVCAAGMDVALAGVLPTPGIARLAADNGALAGVVISASHNPFEDNGIKVFDGGGFKLADAEEERIESLVLNGCRGPVETADFGVGRLRGIADPDGCYLDFLSAVAGDLSLEGMRIVLDCANGATFRVAPELFQRLGARVTPLFCTPDGMNINADCGSQHPDALARAVKEQGADAGLAFDGDGDRLIVVDETGRVLSGDQIMAVCARHLKEKGALAGDLVVATVMSNTGFHQAMQGHGIRVVTTGVGDRYVMQAMVREGAVLGGEDSGHLIFRDVHTTGDGLVAALRLLGAVRDAGRPLSELAAIMTVYPQVLINVDVREKPDLEGVPAIAEAITAVETALGDQGRVLVRYSGTQNMCRVMVEGPTRERTEQLCKDIAEVVRREIG</sequence>
<dbReference type="NCBIfam" id="TIGR01455">
    <property type="entry name" value="glmM"/>
    <property type="match status" value="1"/>
</dbReference>
<dbReference type="FunFam" id="3.40.120.10:FF:000001">
    <property type="entry name" value="Phosphoglucosamine mutase"/>
    <property type="match status" value="1"/>
</dbReference>
<dbReference type="InterPro" id="IPR006352">
    <property type="entry name" value="GlmM_bact"/>
</dbReference>
<dbReference type="PROSITE" id="PS00710">
    <property type="entry name" value="PGM_PMM"/>
    <property type="match status" value="1"/>
</dbReference>
<dbReference type="GO" id="GO:0004615">
    <property type="term" value="F:phosphomannomutase activity"/>
    <property type="evidence" value="ECO:0007669"/>
    <property type="project" value="TreeGrafter"/>
</dbReference>
<feature type="domain" description="Alpha-D-phosphohexomutase C-terminal" evidence="9">
    <location>
        <begin position="380"/>
        <end position="446"/>
    </location>
</feature>
<feature type="modified residue" description="Phosphoserine" evidence="6">
    <location>
        <position position="106"/>
    </location>
</feature>
<keyword evidence="14" id="KW-1185">Reference proteome</keyword>
<evidence type="ECO:0000256" key="3">
    <source>
        <dbReference type="ARBA" id="ARBA00022723"/>
    </source>
</evidence>
<dbReference type="Pfam" id="PF02880">
    <property type="entry name" value="PGM_PMM_III"/>
    <property type="match status" value="1"/>
</dbReference>
<dbReference type="AlphaFoldDB" id="A0AA41R3H0"/>
<dbReference type="GO" id="GO:0005829">
    <property type="term" value="C:cytosol"/>
    <property type="evidence" value="ECO:0007669"/>
    <property type="project" value="TreeGrafter"/>
</dbReference>
<keyword evidence="5 6" id="KW-0413">Isomerase</keyword>
<dbReference type="SUPFAM" id="SSF53738">
    <property type="entry name" value="Phosphoglucomutase, first 3 domains"/>
    <property type="match status" value="3"/>
</dbReference>
<dbReference type="PRINTS" id="PR00509">
    <property type="entry name" value="PGMPMM"/>
</dbReference>
<dbReference type="Gene3D" id="3.30.310.50">
    <property type="entry name" value="Alpha-D-phosphohexomutase, C-terminal domain"/>
    <property type="match status" value="1"/>
</dbReference>
<dbReference type="InterPro" id="IPR005841">
    <property type="entry name" value="Alpha-D-phosphohexomutase_SF"/>
</dbReference>
<reference evidence="13" key="1">
    <citation type="submission" date="2022-04" db="EMBL/GenBank/DDBJ databases">
        <title>Desulfatitalea alkaliphila sp. nov., a novel anaerobic sulfate-reducing bacterium isolated from terrestrial mud volcano, Taman Peninsula, Russia.</title>
        <authorList>
            <person name="Khomyakova M.A."/>
            <person name="Merkel A.Y."/>
            <person name="Slobodkin A.I."/>
        </authorList>
    </citation>
    <scope>NUCLEOTIDE SEQUENCE</scope>
    <source>
        <strain evidence="13">M08but</strain>
    </source>
</reference>
<name>A0AA41R3H0_9BACT</name>
<dbReference type="InterPro" id="IPR016055">
    <property type="entry name" value="A-D-PHexomutase_a/b/a-I/II/III"/>
</dbReference>
<feature type="binding site" description="via phosphate group" evidence="6">
    <location>
        <position position="106"/>
    </location>
    <ligand>
        <name>Mg(2+)</name>
        <dbReference type="ChEBI" id="CHEBI:18420"/>
    </ligand>
</feature>
<dbReference type="InterPro" id="IPR005846">
    <property type="entry name" value="A-D-PHexomutase_a/b/a-III"/>
</dbReference>
<feature type="domain" description="Alpha-D-phosphohexomutase alpha/beta/alpha" evidence="11">
    <location>
        <begin position="165"/>
        <end position="260"/>
    </location>
</feature>
<protein>
    <recommendedName>
        <fullName evidence="6 8">Phosphoglucosamine mutase</fullName>
        <ecNumber evidence="6 8">5.4.2.10</ecNumber>
    </recommendedName>
</protein>
<dbReference type="GO" id="GO:0008966">
    <property type="term" value="F:phosphoglucosamine mutase activity"/>
    <property type="evidence" value="ECO:0007669"/>
    <property type="project" value="UniProtKB-UniRule"/>
</dbReference>
<dbReference type="GO" id="GO:0006048">
    <property type="term" value="P:UDP-N-acetylglucosamine biosynthetic process"/>
    <property type="evidence" value="ECO:0007669"/>
    <property type="project" value="TreeGrafter"/>
</dbReference>
<evidence type="ECO:0000256" key="6">
    <source>
        <dbReference type="HAMAP-Rule" id="MF_01554"/>
    </source>
</evidence>
<dbReference type="Gene3D" id="3.40.120.10">
    <property type="entry name" value="Alpha-D-Glucose-1,6-Bisphosphate, subunit A, domain 3"/>
    <property type="match status" value="3"/>
</dbReference>
<evidence type="ECO:0000313" key="13">
    <source>
        <dbReference type="EMBL" id="MCJ8502487.1"/>
    </source>
</evidence>
<feature type="active site" description="Phosphoserine intermediate" evidence="6">
    <location>
        <position position="106"/>
    </location>
</feature>
<dbReference type="Proteomes" id="UP001165427">
    <property type="component" value="Unassembled WGS sequence"/>
</dbReference>
<evidence type="ECO:0000259" key="10">
    <source>
        <dbReference type="Pfam" id="PF02878"/>
    </source>
</evidence>
<dbReference type="FunFam" id="3.30.310.50:FF:000001">
    <property type="entry name" value="Phosphoglucosamine mutase"/>
    <property type="match status" value="1"/>
</dbReference>
<dbReference type="SUPFAM" id="SSF55957">
    <property type="entry name" value="Phosphoglucomutase, C-terminal domain"/>
    <property type="match status" value="1"/>
</dbReference>
<gene>
    <name evidence="6 13" type="primary">glmM</name>
    <name evidence="13" type="ORF">MRX98_18055</name>
</gene>
<dbReference type="PANTHER" id="PTHR42946:SF1">
    <property type="entry name" value="PHOSPHOGLUCOMUTASE (ALPHA-D-GLUCOSE-1,6-BISPHOSPHATE-DEPENDENT)"/>
    <property type="match status" value="1"/>
</dbReference>
<evidence type="ECO:0000259" key="9">
    <source>
        <dbReference type="Pfam" id="PF00408"/>
    </source>
</evidence>
<dbReference type="RefSeq" id="WP_246913325.1">
    <property type="nucleotide sequence ID" value="NZ_JALJRB010000027.1"/>
</dbReference>
<dbReference type="GO" id="GO:0000287">
    <property type="term" value="F:magnesium ion binding"/>
    <property type="evidence" value="ECO:0007669"/>
    <property type="project" value="UniProtKB-UniRule"/>
</dbReference>
<dbReference type="FunFam" id="3.40.120.10:FF:000003">
    <property type="entry name" value="Phosphoglucosamine mutase"/>
    <property type="match status" value="1"/>
</dbReference>